<comment type="subunit">
    <text evidence="2">Homodimer.</text>
</comment>
<dbReference type="InterPro" id="IPR029063">
    <property type="entry name" value="SAM-dependent_MTases_sf"/>
</dbReference>
<dbReference type="EMBL" id="AB089954">
    <property type="protein sequence ID" value="BAC57036.1"/>
    <property type="molecule type" value="Genomic_DNA"/>
</dbReference>
<evidence type="ECO:0000256" key="1">
    <source>
        <dbReference type="ARBA" id="ARBA00004792"/>
    </source>
</evidence>
<keyword evidence="4" id="KW-0949">S-adenosyl-L-methionine</keyword>
<evidence type="ECO:0000256" key="2">
    <source>
        <dbReference type="ARBA" id="ARBA00011738"/>
    </source>
</evidence>
<dbReference type="FunFam" id="3.40.50.150:FF:000387">
    <property type="entry name" value="dTDP-3-amino-3,6-dideoxy-alpha-D-glucopyranose N,N-dimethyltransferase"/>
    <property type="match status" value="1"/>
</dbReference>
<dbReference type="SUPFAM" id="SSF53335">
    <property type="entry name" value="S-adenosyl-L-methionine-dependent methyltransferases"/>
    <property type="match status" value="1"/>
</dbReference>
<evidence type="ECO:0000256" key="6">
    <source>
        <dbReference type="ARBA" id="ARBA00060852"/>
    </source>
</evidence>
<dbReference type="Gene3D" id="3.40.50.150">
    <property type="entry name" value="Vaccinia Virus protein VP39"/>
    <property type="match status" value="1"/>
</dbReference>
<sequence>MYESDHAAVYDLFYQGRGKDYATEATEVAQLIRARNPGADTLLDVACGTGTHAHDFAKEFSQVEGLELAPDMIAVARRRLPDTPLHQGDMRDFRLDRRFGAVVCMFSSIGYLPTTADLDAALASFARHLDPGGVVVVEPWWFPESFHDGWVSADAVHGEARSVVRLSHSTRVGRATRMEVHFVVADARNGPRHFTDTHLITLFHRHEYESAFVRAGLPVEYLPGGPSGRGLFVGVAPREAS</sequence>
<accession>Q83WE2</accession>
<keyword evidence="5" id="KW-0045">Antibiotic biosynthesis</keyword>
<gene>
    <name evidence="8" type="primary">mydG</name>
</gene>
<dbReference type="GO" id="GO:0017000">
    <property type="term" value="P:antibiotic biosynthetic process"/>
    <property type="evidence" value="ECO:0007669"/>
    <property type="project" value="UniProtKB-KW"/>
</dbReference>
<proteinExistence type="inferred from homology"/>
<dbReference type="PANTHER" id="PTHR43591">
    <property type="entry name" value="METHYLTRANSFERASE"/>
    <property type="match status" value="1"/>
</dbReference>
<comment type="pathway">
    <text evidence="1">Antibiotic biosynthesis.</text>
</comment>
<keyword evidence="3 8" id="KW-0808">Transferase</keyword>
<evidence type="ECO:0000313" key="8">
    <source>
        <dbReference type="EMBL" id="BAC57036.1"/>
    </source>
</evidence>
<dbReference type="GO" id="GO:0008757">
    <property type="term" value="F:S-adenosylmethionine-dependent methyltransferase activity"/>
    <property type="evidence" value="ECO:0007669"/>
    <property type="project" value="UniProtKB-ARBA"/>
</dbReference>
<name>Q83WE2_MICGR</name>
<dbReference type="Pfam" id="PF13649">
    <property type="entry name" value="Methyltransf_25"/>
    <property type="match status" value="1"/>
</dbReference>
<comment type="similarity">
    <text evidence="6">Belongs to the methyltransferase TylM1/DesVI family.</text>
</comment>
<dbReference type="GO" id="GO:0032259">
    <property type="term" value="P:methylation"/>
    <property type="evidence" value="ECO:0007669"/>
    <property type="project" value="UniProtKB-KW"/>
</dbReference>
<dbReference type="Gene3D" id="2.20.130.10">
    <property type="entry name" value="CAC2371-like domains"/>
    <property type="match status" value="1"/>
</dbReference>
<evidence type="ECO:0000256" key="4">
    <source>
        <dbReference type="ARBA" id="ARBA00022691"/>
    </source>
</evidence>
<keyword evidence="8" id="KW-0489">Methyltransferase</keyword>
<evidence type="ECO:0000259" key="7">
    <source>
        <dbReference type="Pfam" id="PF13649"/>
    </source>
</evidence>
<dbReference type="InterPro" id="IPR041698">
    <property type="entry name" value="Methyltransf_25"/>
</dbReference>
<reference evidence="8" key="1">
    <citation type="journal article" date="2003" name="FEMS Microbiol. Lett.">
        <title>Organization of the biosynthetic gene cluster for the polyketide macrolide mycinamicin in Micromonospora griseorubida.</title>
        <authorList>
            <person name="Anzai Y."/>
            <person name="Saito N."/>
            <person name="Tanaka M."/>
            <person name="Kinoshita K."/>
            <person name="Koyama Y."/>
            <person name="Kato F."/>
        </authorList>
    </citation>
    <scope>NUCLEOTIDE SEQUENCE</scope>
</reference>
<evidence type="ECO:0000256" key="5">
    <source>
        <dbReference type="ARBA" id="ARBA00023194"/>
    </source>
</evidence>
<organism evidence="8">
    <name type="scientific">Micromonospora griseorubida</name>
    <dbReference type="NCBI Taxonomy" id="28040"/>
    <lineage>
        <taxon>Bacteria</taxon>
        <taxon>Bacillati</taxon>
        <taxon>Actinomycetota</taxon>
        <taxon>Actinomycetes</taxon>
        <taxon>Micromonosporales</taxon>
        <taxon>Micromonosporaceae</taxon>
        <taxon>Micromonospora</taxon>
    </lineage>
</organism>
<dbReference type="CDD" id="cd02440">
    <property type="entry name" value="AdoMet_MTases"/>
    <property type="match status" value="1"/>
</dbReference>
<evidence type="ECO:0000256" key="3">
    <source>
        <dbReference type="ARBA" id="ARBA00022679"/>
    </source>
</evidence>
<dbReference type="GO" id="GO:0042803">
    <property type="term" value="F:protein homodimerization activity"/>
    <property type="evidence" value="ECO:0007669"/>
    <property type="project" value="UniProtKB-ARBA"/>
</dbReference>
<dbReference type="AlphaFoldDB" id="Q83WE2"/>
<feature type="domain" description="Methyltransferase" evidence="7">
    <location>
        <begin position="43"/>
        <end position="133"/>
    </location>
</feature>
<protein>
    <submittedName>
        <fullName evidence="8">N, N-dimethyltransferase</fullName>
    </submittedName>
</protein>